<gene>
    <name evidence="7" type="ORF">Fcan01_04867</name>
</gene>
<keyword evidence="3" id="KW-0964">Secreted</keyword>
<organism evidence="7 8">
    <name type="scientific">Folsomia candida</name>
    <name type="common">Springtail</name>
    <dbReference type="NCBI Taxonomy" id="158441"/>
    <lineage>
        <taxon>Eukaryota</taxon>
        <taxon>Metazoa</taxon>
        <taxon>Ecdysozoa</taxon>
        <taxon>Arthropoda</taxon>
        <taxon>Hexapoda</taxon>
        <taxon>Collembola</taxon>
        <taxon>Entomobryomorpha</taxon>
        <taxon>Isotomoidea</taxon>
        <taxon>Isotomidae</taxon>
        <taxon>Proisotominae</taxon>
        <taxon>Folsomia</taxon>
    </lineage>
</organism>
<dbReference type="OMA" id="XINSDIG"/>
<feature type="transmembrane region" description="Helical" evidence="5">
    <location>
        <begin position="21"/>
        <end position="42"/>
    </location>
</feature>
<dbReference type="AlphaFoldDB" id="A0A226EW76"/>
<proteinExistence type="inferred from homology"/>
<dbReference type="GO" id="GO:0005615">
    <property type="term" value="C:extracellular space"/>
    <property type="evidence" value="ECO:0007669"/>
    <property type="project" value="TreeGrafter"/>
</dbReference>
<dbReference type="EMBL" id="LNIX01000002">
    <property type="protein sequence ID" value="OXA60876.1"/>
    <property type="molecule type" value="Genomic_DNA"/>
</dbReference>
<evidence type="ECO:0000256" key="4">
    <source>
        <dbReference type="RuleBase" id="RU004262"/>
    </source>
</evidence>
<keyword evidence="5" id="KW-0812">Transmembrane</keyword>
<dbReference type="PANTHER" id="PTHR11610">
    <property type="entry name" value="LIPASE"/>
    <property type="match status" value="1"/>
</dbReference>
<evidence type="ECO:0000313" key="7">
    <source>
        <dbReference type="EMBL" id="OXA60876.1"/>
    </source>
</evidence>
<name>A0A226EW76_FOLCA</name>
<dbReference type="GO" id="GO:0016298">
    <property type="term" value="F:lipase activity"/>
    <property type="evidence" value="ECO:0007669"/>
    <property type="project" value="InterPro"/>
</dbReference>
<dbReference type="OrthoDB" id="199913at2759"/>
<dbReference type="InterPro" id="IPR000734">
    <property type="entry name" value="TAG_lipase"/>
</dbReference>
<keyword evidence="8" id="KW-1185">Reference proteome</keyword>
<dbReference type="PANTHER" id="PTHR11610:SF173">
    <property type="entry name" value="LIPASE DOMAIN-CONTAINING PROTEIN-RELATED"/>
    <property type="match status" value="1"/>
</dbReference>
<evidence type="ECO:0000256" key="2">
    <source>
        <dbReference type="ARBA" id="ARBA00010701"/>
    </source>
</evidence>
<dbReference type="SUPFAM" id="SSF53474">
    <property type="entry name" value="alpha/beta-Hydrolases"/>
    <property type="match status" value="1"/>
</dbReference>
<feature type="domain" description="Lipase" evidence="6">
    <location>
        <begin position="87"/>
        <end position="318"/>
    </location>
</feature>
<dbReference type="InterPro" id="IPR029058">
    <property type="entry name" value="AB_hydrolase_fold"/>
</dbReference>
<dbReference type="Gene3D" id="3.40.50.1820">
    <property type="entry name" value="alpha/beta hydrolase"/>
    <property type="match status" value="1"/>
</dbReference>
<keyword evidence="5" id="KW-0472">Membrane</keyword>
<evidence type="ECO:0000259" key="6">
    <source>
        <dbReference type="Pfam" id="PF00151"/>
    </source>
</evidence>
<dbReference type="Pfam" id="PF00151">
    <property type="entry name" value="Lipase"/>
    <property type="match status" value="1"/>
</dbReference>
<comment type="caution">
    <text evidence="7">The sequence shown here is derived from an EMBL/GenBank/DDBJ whole genome shotgun (WGS) entry which is preliminary data.</text>
</comment>
<keyword evidence="5" id="KW-1133">Transmembrane helix</keyword>
<evidence type="ECO:0000256" key="3">
    <source>
        <dbReference type="ARBA" id="ARBA00022525"/>
    </source>
</evidence>
<sequence>MAQRLFLIRSFSKFKRKLSSLNQYLALIIIGLFYIIEFSFTLEVSRDPNDVRFYLYPLQGDPLGKVELSMELKNNLPVGDAEGWRLFKRDHVAVLMIHDFGLDLDSYEAQLLKDAYLNSNIDGNYIIVDWGRHATPQQQPGETKPVNAKEDYQKAVDNVSMVGDRIGNFMVNMVKNGFISSTLIHLLGHGLGAHVAGRAGDTFQRLRGGSQIWRITGLDPAAPLFGISNPARKLNRKDAYFVDTIHTDGGFQGDLSVHGHADFYVNGGLHQPGCDDVNTLGLCSHNYAQQIYIAAIQKPFVGCNCPPLLEESELNDCLAQCPNPAYLGPYVLIPTTTGPYYVVADNPP</sequence>
<dbReference type="GO" id="GO:0016042">
    <property type="term" value="P:lipid catabolic process"/>
    <property type="evidence" value="ECO:0007669"/>
    <property type="project" value="TreeGrafter"/>
</dbReference>
<evidence type="ECO:0000313" key="8">
    <source>
        <dbReference type="Proteomes" id="UP000198287"/>
    </source>
</evidence>
<dbReference type="GO" id="GO:0017171">
    <property type="term" value="F:serine hydrolase activity"/>
    <property type="evidence" value="ECO:0007669"/>
    <property type="project" value="TreeGrafter"/>
</dbReference>
<evidence type="ECO:0000256" key="5">
    <source>
        <dbReference type="SAM" id="Phobius"/>
    </source>
</evidence>
<dbReference type="InterPro" id="IPR013818">
    <property type="entry name" value="Lipase"/>
</dbReference>
<accession>A0A226EW76</accession>
<evidence type="ECO:0000256" key="1">
    <source>
        <dbReference type="ARBA" id="ARBA00004613"/>
    </source>
</evidence>
<comment type="similarity">
    <text evidence="2 4">Belongs to the AB hydrolase superfamily. Lipase family.</text>
</comment>
<protein>
    <submittedName>
        <fullName evidence="7">Lipase member I</fullName>
    </submittedName>
</protein>
<comment type="subcellular location">
    <subcellularLocation>
        <location evidence="1">Secreted</location>
    </subcellularLocation>
</comment>
<dbReference type="Proteomes" id="UP000198287">
    <property type="component" value="Unassembled WGS sequence"/>
</dbReference>
<reference evidence="7 8" key="1">
    <citation type="submission" date="2015-12" db="EMBL/GenBank/DDBJ databases">
        <title>The genome of Folsomia candida.</title>
        <authorList>
            <person name="Faddeeva A."/>
            <person name="Derks M.F."/>
            <person name="Anvar Y."/>
            <person name="Smit S."/>
            <person name="Van Straalen N."/>
            <person name="Roelofs D."/>
        </authorList>
    </citation>
    <scope>NUCLEOTIDE SEQUENCE [LARGE SCALE GENOMIC DNA]</scope>
    <source>
        <strain evidence="7 8">VU population</strain>
        <tissue evidence="7">Whole body</tissue>
    </source>
</reference>